<dbReference type="EMBL" id="JAUSUZ010000001">
    <property type="protein sequence ID" value="MDQ0364910.1"/>
    <property type="molecule type" value="Genomic_DNA"/>
</dbReference>
<evidence type="ECO:0000259" key="3">
    <source>
        <dbReference type="Pfam" id="PF01648"/>
    </source>
</evidence>
<feature type="domain" description="4'-phosphopantetheinyl transferase" evidence="3">
    <location>
        <begin position="105"/>
        <end position="183"/>
    </location>
</feature>
<dbReference type="Proteomes" id="UP001240236">
    <property type="component" value="Unassembled WGS sequence"/>
</dbReference>
<keyword evidence="2 4" id="KW-0808">Transferase</keyword>
<accession>A0AAE3VWD7</accession>
<keyword evidence="5" id="KW-1185">Reference proteome</keyword>
<dbReference type="InterPro" id="IPR037143">
    <property type="entry name" value="4-PPantetheinyl_Trfase_dom_sf"/>
</dbReference>
<comment type="caution">
    <text evidence="4">The sequence shown here is derived from an EMBL/GenBank/DDBJ whole genome shotgun (WGS) entry which is preliminary data.</text>
</comment>
<dbReference type="GO" id="GO:0000287">
    <property type="term" value="F:magnesium ion binding"/>
    <property type="evidence" value="ECO:0007669"/>
    <property type="project" value="InterPro"/>
</dbReference>
<evidence type="ECO:0000256" key="1">
    <source>
        <dbReference type="ARBA" id="ARBA00010990"/>
    </source>
</evidence>
<dbReference type="GO" id="GO:0008897">
    <property type="term" value="F:holo-[acyl-carrier-protein] synthase activity"/>
    <property type="evidence" value="ECO:0007669"/>
    <property type="project" value="InterPro"/>
</dbReference>
<proteinExistence type="inferred from homology"/>
<evidence type="ECO:0000313" key="4">
    <source>
        <dbReference type="EMBL" id="MDQ0364910.1"/>
    </source>
</evidence>
<dbReference type="EC" id="2.7.8.-" evidence="4"/>
<dbReference type="AlphaFoldDB" id="A0AAE3VWD7"/>
<protein>
    <submittedName>
        <fullName evidence="4">4'-phosphopantetheinyl transferase</fullName>
        <ecNumber evidence="4">2.7.8.-</ecNumber>
    </submittedName>
</protein>
<dbReference type="Pfam" id="PF01648">
    <property type="entry name" value="ACPS"/>
    <property type="match status" value="1"/>
</dbReference>
<sequence>MRTVEVTPGVFVATAHGYAAIVDTAPAHSVDHPDVAGLPAWRALERLAGRALLRRLLAVVEPAVAGVALVAAANGKPALAGHPGIGVNISHDDGTVAACVGLGRAVGVDVQSPPAEAGDGLVRRCAPTHAARLRALEPAARASALAWIWTVQEACVKATGAGLAGRPWAVEVPLDAHGGRWRHLRWHRLPDLSDTPLSCAWTEER</sequence>
<dbReference type="PANTHER" id="PTHR12215:SF15">
    <property type="entry name" value="4'-PHOSPHOPANTETHEINYL TRANSFERASE SUPERFAMILY-RELATED"/>
    <property type="match status" value="1"/>
</dbReference>
<dbReference type="SUPFAM" id="SSF56214">
    <property type="entry name" value="4'-phosphopantetheinyl transferase"/>
    <property type="match status" value="2"/>
</dbReference>
<dbReference type="InterPro" id="IPR050559">
    <property type="entry name" value="P-Pant_transferase_sf"/>
</dbReference>
<dbReference type="InterPro" id="IPR008278">
    <property type="entry name" value="4-PPantetheinyl_Trfase_dom"/>
</dbReference>
<evidence type="ECO:0000313" key="5">
    <source>
        <dbReference type="Proteomes" id="UP001240236"/>
    </source>
</evidence>
<gene>
    <name evidence="4" type="ORF">J2S42_001579</name>
</gene>
<comment type="similarity">
    <text evidence="1">Belongs to the P-Pant transferase superfamily. Gsp/Sfp/HetI/AcpT family.</text>
</comment>
<dbReference type="GO" id="GO:0005829">
    <property type="term" value="C:cytosol"/>
    <property type="evidence" value="ECO:0007669"/>
    <property type="project" value="TreeGrafter"/>
</dbReference>
<dbReference type="GO" id="GO:0019878">
    <property type="term" value="P:lysine biosynthetic process via aminoadipic acid"/>
    <property type="evidence" value="ECO:0007669"/>
    <property type="project" value="TreeGrafter"/>
</dbReference>
<evidence type="ECO:0000256" key="2">
    <source>
        <dbReference type="ARBA" id="ARBA00022679"/>
    </source>
</evidence>
<dbReference type="RefSeq" id="WP_307236798.1">
    <property type="nucleotide sequence ID" value="NZ_JAUSUZ010000001.1"/>
</dbReference>
<reference evidence="4 5" key="1">
    <citation type="submission" date="2023-07" db="EMBL/GenBank/DDBJ databases">
        <title>Sequencing the genomes of 1000 actinobacteria strains.</title>
        <authorList>
            <person name="Klenk H.-P."/>
        </authorList>
    </citation>
    <scope>NUCLEOTIDE SEQUENCE [LARGE SCALE GENOMIC DNA]</scope>
    <source>
        <strain evidence="4 5">DSM 44709</strain>
    </source>
</reference>
<name>A0AAE3VWD7_9ACTN</name>
<organism evidence="4 5">
    <name type="scientific">Catenuloplanes indicus</name>
    <dbReference type="NCBI Taxonomy" id="137267"/>
    <lineage>
        <taxon>Bacteria</taxon>
        <taxon>Bacillati</taxon>
        <taxon>Actinomycetota</taxon>
        <taxon>Actinomycetes</taxon>
        <taxon>Micromonosporales</taxon>
        <taxon>Micromonosporaceae</taxon>
        <taxon>Catenuloplanes</taxon>
    </lineage>
</organism>
<dbReference type="Gene3D" id="3.90.470.20">
    <property type="entry name" value="4'-phosphopantetheinyl transferase domain"/>
    <property type="match status" value="1"/>
</dbReference>
<dbReference type="PANTHER" id="PTHR12215">
    <property type="entry name" value="PHOSPHOPANTETHEINE TRANSFERASE"/>
    <property type="match status" value="1"/>
</dbReference>